<keyword evidence="3" id="KW-1185">Reference proteome</keyword>
<dbReference type="Proteomes" id="UP000799324">
    <property type="component" value="Unassembled WGS sequence"/>
</dbReference>
<reference evidence="2" key="1">
    <citation type="journal article" date="2020" name="Stud. Mycol.">
        <title>101 Dothideomycetes genomes: a test case for predicting lifestyles and emergence of pathogens.</title>
        <authorList>
            <person name="Haridas S."/>
            <person name="Albert R."/>
            <person name="Binder M."/>
            <person name="Bloem J."/>
            <person name="Labutti K."/>
            <person name="Salamov A."/>
            <person name="Andreopoulos B."/>
            <person name="Baker S."/>
            <person name="Barry K."/>
            <person name="Bills G."/>
            <person name="Bluhm B."/>
            <person name="Cannon C."/>
            <person name="Castanera R."/>
            <person name="Culley D."/>
            <person name="Daum C."/>
            <person name="Ezra D."/>
            <person name="Gonzalez J."/>
            <person name="Henrissat B."/>
            <person name="Kuo A."/>
            <person name="Liang C."/>
            <person name="Lipzen A."/>
            <person name="Lutzoni F."/>
            <person name="Magnuson J."/>
            <person name="Mondo S."/>
            <person name="Nolan M."/>
            <person name="Ohm R."/>
            <person name="Pangilinan J."/>
            <person name="Park H.-J."/>
            <person name="Ramirez L."/>
            <person name="Alfaro M."/>
            <person name="Sun H."/>
            <person name="Tritt A."/>
            <person name="Yoshinaga Y."/>
            <person name="Zwiers L.-H."/>
            <person name="Turgeon B."/>
            <person name="Goodwin S."/>
            <person name="Spatafora J."/>
            <person name="Crous P."/>
            <person name="Grigoriev I."/>
        </authorList>
    </citation>
    <scope>NUCLEOTIDE SEQUENCE</scope>
    <source>
        <strain evidence="2">CBS 122681</strain>
    </source>
</reference>
<sequence length="164" mass="18176">MQYDHELCHGFRTVETTSDTRGDARFRIRLTAPASSQALCGRVDLPAPPLGSVSSRVPQKREPESRISQRERETPSRAVSGRVGHESLMRLSFYGRSSCTVYLQNALQSEAWNNAYNPLANHHLGNRCETVICIVAALLLVGQTAQDPISPRLFGSQVSPCQWP</sequence>
<evidence type="ECO:0000313" key="3">
    <source>
        <dbReference type="Proteomes" id="UP000799324"/>
    </source>
</evidence>
<organism evidence="2 3">
    <name type="scientific">Lophiostoma macrostomum CBS 122681</name>
    <dbReference type="NCBI Taxonomy" id="1314788"/>
    <lineage>
        <taxon>Eukaryota</taxon>
        <taxon>Fungi</taxon>
        <taxon>Dikarya</taxon>
        <taxon>Ascomycota</taxon>
        <taxon>Pezizomycotina</taxon>
        <taxon>Dothideomycetes</taxon>
        <taxon>Pleosporomycetidae</taxon>
        <taxon>Pleosporales</taxon>
        <taxon>Lophiostomataceae</taxon>
        <taxon>Lophiostoma</taxon>
    </lineage>
</organism>
<dbReference type="AlphaFoldDB" id="A0A6A6T594"/>
<accession>A0A6A6T594</accession>
<protein>
    <submittedName>
        <fullName evidence="2">Uncharacterized protein</fullName>
    </submittedName>
</protein>
<dbReference type="EMBL" id="MU004358">
    <property type="protein sequence ID" value="KAF2654842.1"/>
    <property type="molecule type" value="Genomic_DNA"/>
</dbReference>
<gene>
    <name evidence="2" type="ORF">K491DRAFT_679402</name>
</gene>
<proteinExistence type="predicted"/>
<feature type="region of interest" description="Disordered" evidence="1">
    <location>
        <begin position="46"/>
        <end position="81"/>
    </location>
</feature>
<evidence type="ECO:0000313" key="2">
    <source>
        <dbReference type="EMBL" id="KAF2654842.1"/>
    </source>
</evidence>
<feature type="compositionally biased region" description="Basic and acidic residues" evidence="1">
    <location>
        <begin position="59"/>
        <end position="75"/>
    </location>
</feature>
<name>A0A6A6T594_9PLEO</name>
<evidence type="ECO:0000256" key="1">
    <source>
        <dbReference type="SAM" id="MobiDB-lite"/>
    </source>
</evidence>